<sequence length="113" mass="12037">MPTPARLRSGREIRAVFDARNAMGTATLVVHGRPSEPTQECRATVVAGRRVGGAVQRNRAKRRIRAALLQADLPIGMDLVVTAKPPAVTAAFADVCKDLERALGRVRARAAAA</sequence>
<keyword evidence="2 7" id="KW-0819">tRNA processing</keyword>
<dbReference type="Proteomes" id="UP000264006">
    <property type="component" value="Chromosome"/>
</dbReference>
<comment type="catalytic activity">
    <reaction evidence="7">
        <text>Endonucleolytic cleavage of RNA, removing 5'-extranucleotides from tRNA precursor.</text>
        <dbReference type="EC" id="3.1.26.5"/>
    </reaction>
</comment>
<gene>
    <name evidence="7" type="primary">rnpA</name>
    <name evidence="9" type="ORF">DVS28_a5114</name>
</gene>
<dbReference type="PANTHER" id="PTHR33992:SF1">
    <property type="entry name" value="RIBONUCLEASE P PROTEIN COMPONENT"/>
    <property type="match status" value="1"/>
</dbReference>
<dbReference type="HAMAP" id="MF_00227">
    <property type="entry name" value="RNase_P"/>
    <property type="match status" value="1"/>
</dbReference>
<comment type="function">
    <text evidence="1 7">RNaseP catalyzes the removal of the 5'-leader sequence from pre-tRNA to produce the mature 5'-terminus. It can also cleave other RNA substrates such as 4.5S RNA. The protein component plays an auxiliary but essential role in vivo by binding to the 5'-leader sequence and broadening the substrate specificity of the ribozyme.</text>
</comment>
<comment type="similarity">
    <text evidence="7">Belongs to the RnpA family.</text>
</comment>
<dbReference type="Gene3D" id="3.30.230.10">
    <property type="match status" value="1"/>
</dbReference>
<dbReference type="EMBL" id="CP031165">
    <property type="protein sequence ID" value="AXV09770.1"/>
    <property type="molecule type" value="Genomic_DNA"/>
</dbReference>
<dbReference type="GO" id="GO:0001682">
    <property type="term" value="P:tRNA 5'-leader removal"/>
    <property type="evidence" value="ECO:0007669"/>
    <property type="project" value="UniProtKB-UniRule"/>
</dbReference>
<keyword evidence="3 7" id="KW-0540">Nuclease</keyword>
<evidence type="ECO:0000256" key="4">
    <source>
        <dbReference type="ARBA" id="ARBA00022759"/>
    </source>
</evidence>
<protein>
    <recommendedName>
        <fullName evidence="7 8">Ribonuclease P protein component</fullName>
        <shortName evidence="7">RNase P protein</shortName>
        <shortName evidence="7">RNaseP protein</shortName>
        <ecNumber evidence="7 8">3.1.26.5</ecNumber>
    </recommendedName>
    <alternativeName>
        <fullName evidence="7">Protein C5</fullName>
    </alternativeName>
</protein>
<dbReference type="GO" id="GO:0000049">
    <property type="term" value="F:tRNA binding"/>
    <property type="evidence" value="ECO:0007669"/>
    <property type="project" value="UniProtKB-UniRule"/>
</dbReference>
<evidence type="ECO:0000256" key="8">
    <source>
        <dbReference type="NCBIfam" id="TIGR00188"/>
    </source>
</evidence>
<dbReference type="PANTHER" id="PTHR33992">
    <property type="entry name" value="RIBONUCLEASE P PROTEIN COMPONENT"/>
    <property type="match status" value="1"/>
</dbReference>
<organism evidence="9 10">
    <name type="scientific">Euzebya pacifica</name>
    <dbReference type="NCBI Taxonomy" id="1608957"/>
    <lineage>
        <taxon>Bacteria</taxon>
        <taxon>Bacillati</taxon>
        <taxon>Actinomycetota</taxon>
        <taxon>Nitriliruptoria</taxon>
        <taxon>Euzebyales</taxon>
    </lineage>
</organism>
<dbReference type="AlphaFoldDB" id="A0A346Y5M3"/>
<evidence type="ECO:0000256" key="7">
    <source>
        <dbReference type="HAMAP-Rule" id="MF_00227"/>
    </source>
</evidence>
<evidence type="ECO:0000256" key="3">
    <source>
        <dbReference type="ARBA" id="ARBA00022722"/>
    </source>
</evidence>
<evidence type="ECO:0000256" key="1">
    <source>
        <dbReference type="ARBA" id="ARBA00002663"/>
    </source>
</evidence>
<keyword evidence="10" id="KW-1185">Reference proteome</keyword>
<dbReference type="EC" id="3.1.26.5" evidence="7 8"/>
<dbReference type="GO" id="GO:0030677">
    <property type="term" value="C:ribonuclease P complex"/>
    <property type="evidence" value="ECO:0007669"/>
    <property type="project" value="TreeGrafter"/>
</dbReference>
<name>A0A346Y5M3_9ACTN</name>
<keyword evidence="4 7" id="KW-0255">Endonuclease</keyword>
<dbReference type="OrthoDB" id="9871337at2"/>
<evidence type="ECO:0000256" key="6">
    <source>
        <dbReference type="ARBA" id="ARBA00022884"/>
    </source>
</evidence>
<dbReference type="InterPro" id="IPR020539">
    <property type="entry name" value="RNase_P_CS"/>
</dbReference>
<dbReference type="InterPro" id="IPR020568">
    <property type="entry name" value="Ribosomal_Su5_D2-typ_SF"/>
</dbReference>
<dbReference type="Pfam" id="PF00825">
    <property type="entry name" value="Ribonuclease_P"/>
    <property type="match status" value="1"/>
</dbReference>
<accession>A0A346Y5M3</accession>
<proteinExistence type="inferred from homology"/>
<dbReference type="GO" id="GO:0004526">
    <property type="term" value="F:ribonuclease P activity"/>
    <property type="evidence" value="ECO:0007669"/>
    <property type="project" value="UniProtKB-UniRule"/>
</dbReference>
<comment type="subunit">
    <text evidence="7">Consists of a catalytic RNA component (M1 or rnpB) and a protein subunit.</text>
</comment>
<dbReference type="InterPro" id="IPR014721">
    <property type="entry name" value="Ribsml_uS5_D2-typ_fold_subgr"/>
</dbReference>
<reference evidence="9 10" key="1">
    <citation type="submission" date="2018-09" db="EMBL/GenBank/DDBJ databases">
        <title>Complete genome sequence of Euzebya sp. DY32-46 isolated from seawater of Pacific Ocean.</title>
        <authorList>
            <person name="Xu L."/>
            <person name="Wu Y.-H."/>
            <person name="Xu X.-W."/>
        </authorList>
    </citation>
    <scope>NUCLEOTIDE SEQUENCE [LARGE SCALE GENOMIC DNA]</scope>
    <source>
        <strain evidence="9 10">DY32-46</strain>
    </source>
</reference>
<dbReference type="GO" id="GO:0042781">
    <property type="term" value="F:3'-tRNA processing endoribonuclease activity"/>
    <property type="evidence" value="ECO:0007669"/>
    <property type="project" value="TreeGrafter"/>
</dbReference>
<dbReference type="InterPro" id="IPR000100">
    <property type="entry name" value="RNase_P"/>
</dbReference>
<dbReference type="KEGG" id="euz:DVS28_a5114"/>
<evidence type="ECO:0000313" key="10">
    <source>
        <dbReference type="Proteomes" id="UP000264006"/>
    </source>
</evidence>
<evidence type="ECO:0000313" key="9">
    <source>
        <dbReference type="EMBL" id="AXV09770.1"/>
    </source>
</evidence>
<evidence type="ECO:0000256" key="2">
    <source>
        <dbReference type="ARBA" id="ARBA00022694"/>
    </source>
</evidence>
<dbReference type="RefSeq" id="WP_114593901.1">
    <property type="nucleotide sequence ID" value="NZ_CP031165.1"/>
</dbReference>
<keyword evidence="5 7" id="KW-0378">Hydrolase</keyword>
<evidence type="ECO:0000256" key="5">
    <source>
        <dbReference type="ARBA" id="ARBA00022801"/>
    </source>
</evidence>
<dbReference type="PROSITE" id="PS00648">
    <property type="entry name" value="RIBONUCLEASE_P"/>
    <property type="match status" value="1"/>
</dbReference>
<keyword evidence="6 7" id="KW-0694">RNA-binding</keyword>
<dbReference type="NCBIfam" id="TIGR00188">
    <property type="entry name" value="rnpA"/>
    <property type="match status" value="1"/>
</dbReference>
<dbReference type="SUPFAM" id="SSF54211">
    <property type="entry name" value="Ribosomal protein S5 domain 2-like"/>
    <property type="match status" value="1"/>
</dbReference>